<sequence length="60" mass="7036">MRIWWIFLSEGNPLSGTTWLSWHLRQSKDFCTLQSLTCFEQMVSLQGSKTGLSKRLLQIF</sequence>
<accession>A0A3M7S094</accession>
<dbReference type="AlphaFoldDB" id="A0A3M7S094"/>
<reference evidence="1 2" key="1">
    <citation type="journal article" date="2018" name="Sci. Rep.">
        <title>Genomic signatures of local adaptation to the degree of environmental predictability in rotifers.</title>
        <authorList>
            <person name="Franch-Gras L."/>
            <person name="Hahn C."/>
            <person name="Garcia-Roger E.M."/>
            <person name="Carmona M.J."/>
            <person name="Serra M."/>
            <person name="Gomez A."/>
        </authorList>
    </citation>
    <scope>NUCLEOTIDE SEQUENCE [LARGE SCALE GENOMIC DNA]</scope>
    <source>
        <strain evidence="1">HYR1</strain>
    </source>
</reference>
<name>A0A3M7S094_BRAPC</name>
<organism evidence="1 2">
    <name type="scientific">Brachionus plicatilis</name>
    <name type="common">Marine rotifer</name>
    <name type="synonym">Brachionus muelleri</name>
    <dbReference type="NCBI Taxonomy" id="10195"/>
    <lineage>
        <taxon>Eukaryota</taxon>
        <taxon>Metazoa</taxon>
        <taxon>Spiralia</taxon>
        <taxon>Gnathifera</taxon>
        <taxon>Rotifera</taxon>
        <taxon>Eurotatoria</taxon>
        <taxon>Monogononta</taxon>
        <taxon>Pseudotrocha</taxon>
        <taxon>Ploima</taxon>
        <taxon>Brachionidae</taxon>
        <taxon>Brachionus</taxon>
    </lineage>
</organism>
<gene>
    <name evidence="1" type="ORF">BpHYR1_034058</name>
</gene>
<dbReference type="EMBL" id="REGN01002270">
    <property type="protein sequence ID" value="RNA29162.1"/>
    <property type="molecule type" value="Genomic_DNA"/>
</dbReference>
<evidence type="ECO:0000313" key="2">
    <source>
        <dbReference type="Proteomes" id="UP000276133"/>
    </source>
</evidence>
<protein>
    <submittedName>
        <fullName evidence="1">Uncharacterized protein</fullName>
    </submittedName>
</protein>
<evidence type="ECO:0000313" key="1">
    <source>
        <dbReference type="EMBL" id="RNA29162.1"/>
    </source>
</evidence>
<proteinExistence type="predicted"/>
<dbReference type="Proteomes" id="UP000276133">
    <property type="component" value="Unassembled WGS sequence"/>
</dbReference>
<comment type="caution">
    <text evidence="1">The sequence shown here is derived from an EMBL/GenBank/DDBJ whole genome shotgun (WGS) entry which is preliminary data.</text>
</comment>
<keyword evidence="2" id="KW-1185">Reference proteome</keyword>